<proteinExistence type="predicted"/>
<reference evidence="3 4" key="1">
    <citation type="journal article" date="2022" name="Environ. Microbiol. Rep.">
        <title>Eco-phylogenetic analyses reveal divergent evolution of vitamin B12 metabolism in the marine bacterial family 'Psychromonadaceae'.</title>
        <authorList>
            <person name="Jin X."/>
            <person name="Yang Y."/>
            <person name="Cao H."/>
            <person name="Gao B."/>
            <person name="Zhao Z."/>
        </authorList>
    </citation>
    <scope>NUCLEOTIDE SEQUENCE [LARGE SCALE GENOMIC DNA]</scope>
    <source>
        <strain evidence="3 4">MKS20</strain>
    </source>
</reference>
<accession>A0ABS8W2M6</accession>
<comment type="caution">
    <text evidence="3">The sequence shown here is derived from an EMBL/GenBank/DDBJ whole genome shotgun (WGS) entry which is preliminary data.</text>
</comment>
<dbReference type="Proteomes" id="UP001201273">
    <property type="component" value="Unassembled WGS sequence"/>
</dbReference>
<evidence type="ECO:0000256" key="2">
    <source>
        <dbReference type="SAM" id="Phobius"/>
    </source>
</evidence>
<keyword evidence="2" id="KW-1133">Transmembrane helix</keyword>
<dbReference type="EMBL" id="JAIMJA010000001">
    <property type="protein sequence ID" value="MCE2593206.1"/>
    <property type="molecule type" value="Genomic_DNA"/>
</dbReference>
<name>A0ABS8W2M6_9GAMM</name>
<feature type="compositionally biased region" description="Polar residues" evidence="1">
    <location>
        <begin position="66"/>
        <end position="91"/>
    </location>
</feature>
<keyword evidence="4" id="KW-1185">Reference proteome</keyword>
<dbReference type="InterPro" id="IPR021339">
    <property type="entry name" value="DUF2956"/>
</dbReference>
<dbReference type="RefSeq" id="WP_233050831.1">
    <property type="nucleotide sequence ID" value="NZ_JAIMJA010000001.1"/>
</dbReference>
<feature type="transmembrane region" description="Helical" evidence="2">
    <location>
        <begin position="96"/>
        <end position="115"/>
    </location>
</feature>
<evidence type="ECO:0000313" key="3">
    <source>
        <dbReference type="EMBL" id="MCE2593206.1"/>
    </source>
</evidence>
<organism evidence="3 4">
    <name type="scientific">Motilimonas cestriensis</name>
    <dbReference type="NCBI Taxonomy" id="2742685"/>
    <lineage>
        <taxon>Bacteria</taxon>
        <taxon>Pseudomonadati</taxon>
        <taxon>Pseudomonadota</taxon>
        <taxon>Gammaproteobacteria</taxon>
        <taxon>Alteromonadales</taxon>
        <taxon>Alteromonadales genera incertae sedis</taxon>
        <taxon>Motilimonas</taxon>
    </lineage>
</organism>
<protein>
    <submittedName>
        <fullName evidence="3">DUF2956 domain-containing protein</fullName>
    </submittedName>
</protein>
<dbReference type="Pfam" id="PF11169">
    <property type="entry name" value="DUF2956"/>
    <property type="match status" value="1"/>
</dbReference>
<evidence type="ECO:0000313" key="4">
    <source>
        <dbReference type="Proteomes" id="UP001201273"/>
    </source>
</evidence>
<keyword evidence="2" id="KW-0812">Transmembrane</keyword>
<feature type="compositionally biased region" description="Basic and acidic residues" evidence="1">
    <location>
        <begin position="49"/>
        <end position="59"/>
    </location>
</feature>
<feature type="region of interest" description="Disordered" evidence="1">
    <location>
        <begin position="49"/>
        <end position="91"/>
    </location>
</feature>
<sequence length="118" mass="13310">MAKRNSVSPEVVAEALQVAKATQKPGQTKEQTKLIAQGIQKGIEEYKKRNKEKARELDKQKRKLQQAKSTLEQEHTNPTISNETLPTQPTTAKQSVLPWLLLAVSWLGFAGYFFLLHP</sequence>
<keyword evidence="2" id="KW-0472">Membrane</keyword>
<gene>
    <name evidence="3" type="ORF">K6Y31_00025</name>
</gene>
<evidence type="ECO:0000256" key="1">
    <source>
        <dbReference type="SAM" id="MobiDB-lite"/>
    </source>
</evidence>